<name>A0A1G6NBM5_9BACT</name>
<evidence type="ECO:0000313" key="1">
    <source>
        <dbReference type="EMBL" id="SDC65259.1"/>
    </source>
</evidence>
<reference evidence="2" key="1">
    <citation type="submission" date="2016-10" db="EMBL/GenBank/DDBJ databases">
        <authorList>
            <person name="Varghese N."/>
            <person name="Submissions S."/>
        </authorList>
    </citation>
    <scope>NUCLEOTIDE SEQUENCE [LARGE SCALE GENOMIC DNA]</scope>
    <source>
        <strain evidence="2">DSM 23095</strain>
    </source>
</reference>
<evidence type="ECO:0000313" key="2">
    <source>
        <dbReference type="Proteomes" id="UP000199060"/>
    </source>
</evidence>
<dbReference type="Proteomes" id="UP000199060">
    <property type="component" value="Unassembled WGS sequence"/>
</dbReference>
<proteinExistence type="predicted"/>
<protein>
    <submittedName>
        <fullName evidence="1">Uncharacterized protein</fullName>
    </submittedName>
</protein>
<dbReference type="OrthoDB" id="9894502at2"/>
<dbReference type="EMBL" id="FNAC01000003">
    <property type="protein sequence ID" value="SDC65259.1"/>
    <property type="molecule type" value="Genomic_DNA"/>
</dbReference>
<organism evidence="1 2">
    <name type="scientific">Algoriphagus faecimaris</name>
    <dbReference type="NCBI Taxonomy" id="686796"/>
    <lineage>
        <taxon>Bacteria</taxon>
        <taxon>Pseudomonadati</taxon>
        <taxon>Bacteroidota</taxon>
        <taxon>Cytophagia</taxon>
        <taxon>Cytophagales</taxon>
        <taxon>Cyclobacteriaceae</taxon>
        <taxon>Algoriphagus</taxon>
    </lineage>
</organism>
<dbReference type="AlphaFoldDB" id="A0A1G6NBM5"/>
<gene>
    <name evidence="1" type="ORF">SAMN04488104_100362</name>
</gene>
<dbReference type="RefSeq" id="WP_087939563.1">
    <property type="nucleotide sequence ID" value="NZ_FNAC01000003.1"/>
</dbReference>
<dbReference type="STRING" id="686796.SAMN04488104_100362"/>
<sequence length="195" mass="23194">MGRIDQSSKYNLKHTLRIELTRGEELLFNMDFDSKNEFENFLAYQTDDLNEHSRNFISFYAIPDRMVFVRIKSIKRIIFLWDPPRVLETPMVYRDNFGLASDFEWELLIPSAIFLLKHCKEPLVFGDLDPEDDFLNLDEESFENPHFLKGGFISMPDEDGEQNYIPVANIEYFEVDRCQIYPDQVWEEINKLEDS</sequence>
<accession>A0A1G6NBM5</accession>
<keyword evidence="2" id="KW-1185">Reference proteome</keyword>